<proteinExistence type="predicted"/>
<comment type="caution">
    <text evidence="7">The sequence shown here is derived from an EMBL/GenBank/DDBJ whole genome shotgun (WGS) entry which is preliminary data.</text>
</comment>
<sequence length="81" mass="9478">MQKLPAIDSQDLLRFLKALGFIVIRTKGSHVRLRSEDGRLTTVPIHSNREIPKGLLRKIIREDLEMSLEEFLDLYMDSRKE</sequence>
<dbReference type="PANTHER" id="PTHR34873:SF3">
    <property type="entry name" value="ADDICTION MODULE TOXIN, HICA FAMILY"/>
    <property type="match status" value="1"/>
</dbReference>
<dbReference type="SUPFAM" id="SSF54786">
    <property type="entry name" value="YcfA/nrd intein domain"/>
    <property type="match status" value="1"/>
</dbReference>
<reference evidence="7 8" key="1">
    <citation type="journal article" date="2020" name="Biotechnol. Biofuels">
        <title>New insights from the biogas microbiome by comprehensive genome-resolved metagenomics of nearly 1600 species originating from multiple anaerobic digesters.</title>
        <authorList>
            <person name="Campanaro S."/>
            <person name="Treu L."/>
            <person name="Rodriguez-R L.M."/>
            <person name="Kovalovszki A."/>
            <person name="Ziels R.M."/>
            <person name="Maus I."/>
            <person name="Zhu X."/>
            <person name="Kougias P.G."/>
            <person name="Basile A."/>
            <person name="Luo G."/>
            <person name="Schluter A."/>
            <person name="Konstantinidis K.T."/>
            <person name="Angelidaki I."/>
        </authorList>
    </citation>
    <scope>NUCLEOTIDE SEQUENCE [LARGE SCALE GENOMIC DNA]</scope>
    <source>
        <strain evidence="7">AS27yjCOA_157</strain>
    </source>
</reference>
<dbReference type="InterPro" id="IPR012933">
    <property type="entry name" value="HicA_mRNA_interferase"/>
</dbReference>
<dbReference type="Proteomes" id="UP000544742">
    <property type="component" value="Unassembled WGS sequence"/>
</dbReference>
<dbReference type="InterPro" id="IPR038570">
    <property type="entry name" value="HicA_sf"/>
</dbReference>
<evidence type="ECO:0000256" key="1">
    <source>
        <dbReference type="ARBA" id="ARBA00022649"/>
    </source>
</evidence>
<protein>
    <submittedName>
        <fullName evidence="7">Addiction module toxin, HicA family</fullName>
    </submittedName>
</protein>
<dbReference type="Pfam" id="PF07927">
    <property type="entry name" value="HicA_toxin"/>
    <property type="match status" value="1"/>
</dbReference>
<dbReference type="Gene3D" id="3.30.920.30">
    <property type="entry name" value="Hypothetical protein"/>
    <property type="match status" value="1"/>
</dbReference>
<keyword evidence="2" id="KW-0540">Nuclease</keyword>
<evidence type="ECO:0000313" key="8">
    <source>
        <dbReference type="Proteomes" id="UP000544742"/>
    </source>
</evidence>
<evidence type="ECO:0000256" key="2">
    <source>
        <dbReference type="ARBA" id="ARBA00022722"/>
    </source>
</evidence>
<name>A0A7K4AJS1_METSH</name>
<dbReference type="GeneID" id="10462191"/>
<keyword evidence="5" id="KW-0694">RNA-binding</keyword>
<gene>
    <name evidence="7" type="ORF">GX426_08995</name>
</gene>
<evidence type="ECO:0000313" key="7">
    <source>
        <dbReference type="EMBL" id="NLJ23227.1"/>
    </source>
</evidence>
<evidence type="ECO:0000256" key="5">
    <source>
        <dbReference type="ARBA" id="ARBA00022884"/>
    </source>
</evidence>
<dbReference type="GO" id="GO:0003729">
    <property type="term" value="F:mRNA binding"/>
    <property type="evidence" value="ECO:0007669"/>
    <property type="project" value="InterPro"/>
</dbReference>
<keyword evidence="1" id="KW-1277">Toxin-antitoxin system</keyword>
<dbReference type="AlphaFoldDB" id="A0A7K4AJS1"/>
<organism evidence="7 8">
    <name type="scientific">Methanothrix soehngenii</name>
    <name type="common">Methanosaeta concilii</name>
    <dbReference type="NCBI Taxonomy" id="2223"/>
    <lineage>
        <taxon>Archaea</taxon>
        <taxon>Methanobacteriati</taxon>
        <taxon>Methanobacteriota</taxon>
        <taxon>Stenosarchaea group</taxon>
        <taxon>Methanomicrobia</taxon>
        <taxon>Methanotrichales</taxon>
        <taxon>Methanotrichaceae</taxon>
        <taxon>Methanothrix</taxon>
    </lineage>
</organism>
<dbReference type="OMA" id="HPDGRCT"/>
<keyword evidence="6" id="KW-0346">Stress response</keyword>
<evidence type="ECO:0000256" key="3">
    <source>
        <dbReference type="ARBA" id="ARBA00022759"/>
    </source>
</evidence>
<evidence type="ECO:0000256" key="4">
    <source>
        <dbReference type="ARBA" id="ARBA00022801"/>
    </source>
</evidence>
<keyword evidence="4" id="KW-0378">Hydrolase</keyword>
<dbReference type="EMBL" id="JAAYUN010000159">
    <property type="protein sequence ID" value="NLJ23227.1"/>
    <property type="molecule type" value="Genomic_DNA"/>
</dbReference>
<dbReference type="GO" id="GO:0016787">
    <property type="term" value="F:hydrolase activity"/>
    <property type="evidence" value="ECO:0007669"/>
    <property type="project" value="UniProtKB-KW"/>
</dbReference>
<keyword evidence="3" id="KW-0255">Endonuclease</keyword>
<evidence type="ECO:0000256" key="6">
    <source>
        <dbReference type="ARBA" id="ARBA00023016"/>
    </source>
</evidence>
<accession>A0A7K4AJS1</accession>
<dbReference type="GO" id="GO:0004519">
    <property type="term" value="F:endonuclease activity"/>
    <property type="evidence" value="ECO:0007669"/>
    <property type="project" value="UniProtKB-KW"/>
</dbReference>
<dbReference type="RefSeq" id="WP_013720258.1">
    <property type="nucleotide sequence ID" value="NZ_JAVEPU010000066.1"/>
</dbReference>
<dbReference type="PANTHER" id="PTHR34873">
    <property type="entry name" value="SSR1766 PROTEIN"/>
    <property type="match status" value="1"/>
</dbReference>